<dbReference type="CDD" id="cd01651">
    <property type="entry name" value="RT_G2_intron"/>
    <property type="match status" value="1"/>
</dbReference>
<evidence type="ECO:0000259" key="2">
    <source>
        <dbReference type="PROSITE" id="PS50878"/>
    </source>
</evidence>
<dbReference type="NCBIfam" id="TIGR04416">
    <property type="entry name" value="group_II_RT_mat"/>
    <property type="match status" value="1"/>
</dbReference>
<dbReference type="InterPro" id="IPR000477">
    <property type="entry name" value="RT_dom"/>
</dbReference>
<dbReference type="InterPro" id="IPR024937">
    <property type="entry name" value="Domain_X"/>
</dbReference>
<dbReference type="PROSITE" id="PS50878">
    <property type="entry name" value="RT_POL"/>
    <property type="match status" value="1"/>
</dbReference>
<dbReference type="InterPro" id="IPR049030">
    <property type="entry name" value="AI2M-like_HNH"/>
</dbReference>
<dbReference type="PANTHER" id="PTHR34047">
    <property type="entry name" value="NUCLEAR INTRON MATURASE 1, MITOCHONDRIAL-RELATED"/>
    <property type="match status" value="1"/>
</dbReference>
<dbReference type="RefSeq" id="WP_354663260.1">
    <property type="nucleotide sequence ID" value="NZ_JBEXAC010000002.1"/>
</dbReference>
<evidence type="ECO:0000313" key="3">
    <source>
        <dbReference type="EMBL" id="MET7000708.1"/>
    </source>
</evidence>
<feature type="domain" description="Reverse transcriptase" evidence="2">
    <location>
        <begin position="69"/>
        <end position="362"/>
    </location>
</feature>
<dbReference type="Pfam" id="PF01348">
    <property type="entry name" value="Intron_maturas2"/>
    <property type="match status" value="1"/>
</dbReference>
<name>A0ABV2TCE8_9BACT</name>
<gene>
    <name evidence="3" type="primary">ltrA</name>
    <name evidence="3" type="ORF">ABR189_25210</name>
</gene>
<evidence type="ECO:0000313" key="4">
    <source>
        <dbReference type="Proteomes" id="UP001549749"/>
    </source>
</evidence>
<sequence>MRNPEVVLNNLTKQSMKPNYRFEKLYRVLFNEEMFYVAYQQLYAKEGNMTPGTDGQTIDEMSLKRIDKLIGSLRDETYQPQPARRVYIPKKDGKNRPLGIPSFNDKLVQQTVKMILESIYEASFEPTSHGFRPHRSCHTALINVNRNYSGVKWFVEGDIKGFFDNISHEVLIGILRERIDDDRFIRLIRKFLNAGYVEDWVFHKTYSGTPQGGIISPIMANIYLDKLDKFIREYAAKFDKGARRTDNPDYFRLSRKIAKLNYKLEQVEESQRTLRREKVKEILKERALLSAGDSMDESFRRLKYIRYADDFLIGVIGSKEDCQFIKQDISNFLKEKLNLELSNEKTLITHASERAKFLGYEIYVRKSTTDTKRNVLGNLSRCYNGRVVLCLPTDTMRKKLNDYEVLRFTKHNNVEKWKPQSRIKLVNNDDLEILETYNAEIRGFYNYFSIAFNAAAVHDFSHIMQYSMYKTFAKKYKSSVRQIIARYRVNKDFAVRFVNKKGEQKTRVFYNNGFKKKRVAFANLSDVMPSSIFNTSGTSLIDRLKAQKCELCGNTETLEMHHVRRLKDLQGKEPWKIHMIARRRKTMAVCKPCHTKIHNGG</sequence>
<dbReference type="Proteomes" id="UP001549749">
    <property type="component" value="Unassembled WGS sequence"/>
</dbReference>
<comment type="similarity">
    <text evidence="1">Belongs to the bacterial reverse transcriptase family.</text>
</comment>
<comment type="caution">
    <text evidence="3">The sequence shown here is derived from an EMBL/GenBank/DDBJ whole genome shotgun (WGS) entry which is preliminary data.</text>
</comment>
<dbReference type="Pfam" id="PF00078">
    <property type="entry name" value="RVT_1"/>
    <property type="match status" value="2"/>
</dbReference>
<dbReference type="CDD" id="cd00085">
    <property type="entry name" value="HNHc"/>
    <property type="match status" value="1"/>
</dbReference>
<keyword evidence="4" id="KW-1185">Reference proteome</keyword>
<protein>
    <submittedName>
        <fullName evidence="3">Group II intron reverse transcriptase/maturase</fullName>
        <ecNumber evidence="3">2.7.7.49</ecNumber>
    </submittedName>
</protein>
<accession>A0ABV2TCE8</accession>
<proteinExistence type="inferred from homology"/>
<dbReference type="InterPro" id="IPR051083">
    <property type="entry name" value="GrpII_Intron_Splice-Mob/Def"/>
</dbReference>
<dbReference type="EMBL" id="JBEXAC010000002">
    <property type="protein sequence ID" value="MET7000708.1"/>
    <property type="molecule type" value="Genomic_DNA"/>
</dbReference>
<dbReference type="EC" id="2.7.7.49" evidence="3"/>
<dbReference type="InterPro" id="IPR030931">
    <property type="entry name" value="Group_II_RT_mat"/>
</dbReference>
<dbReference type="PANTHER" id="PTHR34047:SF8">
    <property type="entry name" value="PROTEIN YKFC"/>
    <property type="match status" value="1"/>
</dbReference>
<dbReference type="GO" id="GO:0003964">
    <property type="term" value="F:RNA-directed DNA polymerase activity"/>
    <property type="evidence" value="ECO:0007669"/>
    <property type="project" value="UniProtKB-KW"/>
</dbReference>
<evidence type="ECO:0000256" key="1">
    <source>
        <dbReference type="ARBA" id="ARBA00034120"/>
    </source>
</evidence>
<dbReference type="InterPro" id="IPR043502">
    <property type="entry name" value="DNA/RNA_pol_sf"/>
</dbReference>
<keyword evidence="3" id="KW-0808">Transferase</keyword>
<dbReference type="InterPro" id="IPR003615">
    <property type="entry name" value="HNH_nuc"/>
</dbReference>
<organism evidence="3 4">
    <name type="scientific">Chitinophaga defluvii</name>
    <dbReference type="NCBI Taxonomy" id="3163343"/>
    <lineage>
        <taxon>Bacteria</taxon>
        <taxon>Pseudomonadati</taxon>
        <taxon>Bacteroidota</taxon>
        <taxon>Chitinophagia</taxon>
        <taxon>Chitinophagales</taxon>
        <taxon>Chitinophagaceae</taxon>
        <taxon>Chitinophaga</taxon>
    </lineage>
</organism>
<keyword evidence="3" id="KW-0548">Nucleotidyltransferase</keyword>
<dbReference type="SUPFAM" id="SSF56672">
    <property type="entry name" value="DNA/RNA polymerases"/>
    <property type="match status" value="1"/>
</dbReference>
<dbReference type="Pfam" id="PF21368">
    <property type="entry name" value="AI2M-like_HNH"/>
    <property type="match status" value="1"/>
</dbReference>
<reference evidence="3 4" key="1">
    <citation type="submission" date="2024-06" db="EMBL/GenBank/DDBJ databases">
        <title>Chitinophaga defluvii sp. nov., isolated from municipal sewage.</title>
        <authorList>
            <person name="Zhang L."/>
        </authorList>
    </citation>
    <scope>NUCLEOTIDE SEQUENCE [LARGE SCALE GENOMIC DNA]</scope>
    <source>
        <strain evidence="3 4">H8</strain>
    </source>
</reference>
<keyword evidence="3" id="KW-0695">RNA-directed DNA polymerase</keyword>